<proteinExistence type="predicted"/>
<dbReference type="PANTHER" id="PTHR24148:SF73">
    <property type="entry name" value="HET DOMAIN PROTEIN (AFU_ORTHOLOGUE AFUA_8G01020)"/>
    <property type="match status" value="1"/>
</dbReference>
<dbReference type="EMBL" id="NQIK02000001">
    <property type="protein sequence ID" value="KAF7577986.1"/>
    <property type="molecule type" value="Genomic_DNA"/>
</dbReference>
<dbReference type="InterPro" id="IPR010730">
    <property type="entry name" value="HET"/>
</dbReference>
<sequence>MGPLFNRAAPLSRLSQPRRNIARQPFIVPDNSWRKDQGWFGATHVRPRCSFLTNDPAPTMAMPSADVPKRKPFKSFASSLGLQKLKRNHSAPINTPESTVVSSSSETSTTSPPSLQYSPLDANKKSVRLLEIIPAPEYSPLKANLVVCDLDDKPSYIALSYTWDKDGVEKYVQIDGTSFVVGASLWNFLQQYRKKEYLKTCYEEEPQKSIPLWIDAICIDQANIPERNHQVSLMRDVYTGAGSVIVWLGLAQKNEELAFLLARYPDLRRVEEFYTALADVLNKPYWGRVWVVQEFVLAQSVDIWCGEFAVDAAIVEGIWRNGLTSTPIASPTSMIYMSRGYLLFKYRRDFKHTKHYRREILGRRNSKTVKATFRLRDLLQAFASSQSSESFDKVYGFLGVASQGRGERIQPDYNKAPEELLVDVLRNQFHGADSKRSDKDDYQFLAFLMQALHVSREKLAQHVLSLAPEAQTHIYVLVATPCVVPCISFISTITQVGELLDYDEAFHPSTWKSTWSRSKMHPPGISSQDISELGAHILSEQKDVVLSFSDPHVPSGNPGPTEKIRRQMIGESADLIIASLVQAPVEKNHAANATMSNGSVVVRDIFTRSMTLDAAGMYLDTRSRLARRNTDQRHARYTSFVGTNGITGLACGGGPGSYEIGPGDRICTFSGLSDPNNAFIARLDPGSGKWLISGFAVILLPEATKTGGSEDVELCFHCHLSDLLELQRCELLGAVQMGVLLEQTLRGESEGKAHRCCQGTEDCDILEFGL</sequence>
<reference evidence="2 3" key="1">
    <citation type="journal article" date="2018" name="BMC Genomics">
        <title>Comparative genomics of the wheat fungal pathogen Pyrenophora tritici-repentis reveals chromosomal variations and genome plasticity.</title>
        <authorList>
            <person name="Moolhuijzen P."/>
            <person name="See P.T."/>
            <person name="Hane J.K."/>
            <person name="Shi G."/>
            <person name="Liu Z."/>
            <person name="Oliver R.P."/>
            <person name="Moffat C.S."/>
        </authorList>
    </citation>
    <scope>NUCLEOTIDE SEQUENCE [LARGE SCALE GENOMIC DNA]</scope>
    <source>
        <strain evidence="2">M4</strain>
    </source>
</reference>
<dbReference type="Pfam" id="PF06985">
    <property type="entry name" value="HET"/>
    <property type="match status" value="1"/>
</dbReference>
<name>A0A5M9LN42_9PLEO</name>
<dbReference type="KEGG" id="ptrr:6339836"/>
<accession>A0A5M9LN42</accession>
<gene>
    <name evidence="2" type="ORF">PtrM4_022260</name>
</gene>
<evidence type="ECO:0000313" key="2">
    <source>
        <dbReference type="EMBL" id="KAF7577986.1"/>
    </source>
</evidence>
<protein>
    <submittedName>
        <fullName evidence="2">HET domain containing protein</fullName>
    </submittedName>
</protein>
<feature type="compositionally biased region" description="Low complexity" evidence="1">
    <location>
        <begin position="95"/>
        <end position="114"/>
    </location>
</feature>
<dbReference type="Proteomes" id="UP000245464">
    <property type="component" value="Chromosome 1"/>
</dbReference>
<dbReference type="InterPro" id="IPR052895">
    <property type="entry name" value="HetReg/Transcr_Mod"/>
</dbReference>
<evidence type="ECO:0000313" key="3">
    <source>
        <dbReference type="Proteomes" id="UP000245464"/>
    </source>
</evidence>
<dbReference type="AlphaFoldDB" id="A0A5M9LN42"/>
<dbReference type="GeneID" id="6339836"/>
<feature type="region of interest" description="Disordered" evidence="1">
    <location>
        <begin position="87"/>
        <end position="119"/>
    </location>
</feature>
<organism evidence="2 3">
    <name type="scientific">Pyrenophora tritici-repentis</name>
    <dbReference type="NCBI Taxonomy" id="45151"/>
    <lineage>
        <taxon>Eukaryota</taxon>
        <taxon>Fungi</taxon>
        <taxon>Dikarya</taxon>
        <taxon>Ascomycota</taxon>
        <taxon>Pezizomycotina</taxon>
        <taxon>Dothideomycetes</taxon>
        <taxon>Pleosporomycetidae</taxon>
        <taxon>Pleosporales</taxon>
        <taxon>Pleosporineae</taxon>
        <taxon>Pleosporaceae</taxon>
        <taxon>Pyrenophora</taxon>
    </lineage>
</organism>
<dbReference type="RefSeq" id="XP_065965713.1">
    <property type="nucleotide sequence ID" value="XM_066103511.1"/>
</dbReference>
<evidence type="ECO:0000256" key="1">
    <source>
        <dbReference type="SAM" id="MobiDB-lite"/>
    </source>
</evidence>
<dbReference type="PANTHER" id="PTHR24148">
    <property type="entry name" value="ANKYRIN REPEAT DOMAIN-CONTAINING PROTEIN 39 HOMOLOG-RELATED"/>
    <property type="match status" value="1"/>
</dbReference>
<comment type="caution">
    <text evidence="2">The sequence shown here is derived from an EMBL/GenBank/DDBJ whole genome shotgun (WGS) entry which is preliminary data.</text>
</comment>